<dbReference type="PANTHER" id="PTHR30469">
    <property type="entry name" value="MULTIDRUG RESISTANCE PROTEIN MDTA"/>
    <property type="match status" value="1"/>
</dbReference>
<dbReference type="GO" id="GO:0015562">
    <property type="term" value="F:efflux transmembrane transporter activity"/>
    <property type="evidence" value="ECO:0007669"/>
    <property type="project" value="TreeGrafter"/>
</dbReference>
<reference evidence="5" key="1">
    <citation type="submission" date="2020-10" db="EMBL/GenBank/DDBJ databases">
        <title>Connecting structure to function with the recovery of over 1000 high-quality activated sludge metagenome-assembled genomes encoding full-length rRNA genes using long-read sequencing.</title>
        <authorList>
            <person name="Singleton C.M."/>
            <person name="Petriglieri F."/>
            <person name="Kristensen J.M."/>
            <person name="Kirkegaard R.H."/>
            <person name="Michaelsen T.Y."/>
            <person name="Andersen M.H."/>
            <person name="Karst S.M."/>
            <person name="Dueholm M.S."/>
            <person name="Nielsen P.H."/>
            <person name="Albertsen M."/>
        </authorList>
    </citation>
    <scope>NUCLEOTIDE SEQUENCE</scope>
    <source>
        <strain evidence="5">OdNE_18-Q3-R46-58_BAT3C.305</strain>
    </source>
</reference>
<dbReference type="Gene3D" id="2.40.420.20">
    <property type="match status" value="1"/>
</dbReference>
<evidence type="ECO:0000259" key="3">
    <source>
        <dbReference type="Pfam" id="PF25954"/>
    </source>
</evidence>
<feature type="domain" description="CusB-like beta-barrel" evidence="3">
    <location>
        <begin position="204"/>
        <end position="277"/>
    </location>
</feature>
<dbReference type="InterPro" id="IPR058792">
    <property type="entry name" value="Beta-barrel_RND_2"/>
</dbReference>
<evidence type="ECO:0000259" key="2">
    <source>
        <dbReference type="Pfam" id="PF25917"/>
    </source>
</evidence>
<organism evidence="5 6">
    <name type="scientific">Candidatus Dechloromonas phosphorivorans</name>
    <dbReference type="NCBI Taxonomy" id="2899244"/>
    <lineage>
        <taxon>Bacteria</taxon>
        <taxon>Pseudomonadati</taxon>
        <taxon>Pseudomonadota</taxon>
        <taxon>Betaproteobacteria</taxon>
        <taxon>Rhodocyclales</taxon>
        <taxon>Azonexaceae</taxon>
        <taxon>Dechloromonas</taxon>
    </lineage>
</organism>
<dbReference type="AlphaFoldDB" id="A0A9D7LQH5"/>
<dbReference type="Pfam" id="PF25954">
    <property type="entry name" value="Beta-barrel_RND_2"/>
    <property type="match status" value="1"/>
</dbReference>
<dbReference type="Gene3D" id="1.10.287.470">
    <property type="entry name" value="Helix hairpin bin"/>
    <property type="match status" value="1"/>
</dbReference>
<feature type="domain" description="YknX-like C-terminal permuted SH3-like" evidence="4">
    <location>
        <begin position="282"/>
        <end position="349"/>
    </location>
</feature>
<evidence type="ECO:0000313" key="5">
    <source>
        <dbReference type="EMBL" id="MBK8890190.1"/>
    </source>
</evidence>
<evidence type="ECO:0000313" key="6">
    <source>
        <dbReference type="Proteomes" id="UP000808146"/>
    </source>
</evidence>
<dbReference type="Pfam" id="PF25989">
    <property type="entry name" value="YknX_C"/>
    <property type="match status" value="1"/>
</dbReference>
<comment type="similarity">
    <text evidence="1">Belongs to the membrane fusion protein (MFP) (TC 8.A.1) family.</text>
</comment>
<comment type="caution">
    <text evidence="5">The sequence shown here is derived from an EMBL/GenBank/DDBJ whole genome shotgun (WGS) entry which is preliminary data.</text>
</comment>
<proteinExistence type="inferred from homology"/>
<feature type="domain" description="Multidrug resistance protein MdtA-like barrel-sandwich hybrid" evidence="2">
    <location>
        <begin position="58"/>
        <end position="193"/>
    </location>
</feature>
<sequence length="360" mass="37586">MPSRKLASPVVLYVAIVLSGCNGSGPPPAVAKVLVQVAGTSDVGNTVYTGDVRARHEVDLSFRVGGKIAARLVDGGMSVKAGQALARLDTADLRLARQAAIAQVGAAESEFTTASNERVRYADLLAKRFVSQAAFDAKDNAFNSARARLEQARAQSQISGNQASYGTLVADQAGVITAVLADAGQVVSAGQPVFRLARPEEKEVAIAIPEGRLTELKSARSIAVNLWAQPDLVMKGELRELAAAADPATRTYAARIRIVDPLPAAQLGMTARVMVNTTTTAAIVIPLTAVVDNGKGPQVWVVDYGKARPRPVVVSTFREDGVAIASGLATGDLVIVAGQRRLVDGQTVQAQPAAPPALQR</sequence>
<dbReference type="SUPFAM" id="SSF111369">
    <property type="entry name" value="HlyD-like secretion proteins"/>
    <property type="match status" value="1"/>
</dbReference>
<evidence type="ECO:0000256" key="1">
    <source>
        <dbReference type="ARBA" id="ARBA00009477"/>
    </source>
</evidence>
<dbReference type="InterPro" id="IPR058637">
    <property type="entry name" value="YknX-like_C"/>
</dbReference>
<dbReference type="Gene3D" id="2.40.30.170">
    <property type="match status" value="1"/>
</dbReference>
<dbReference type="InterPro" id="IPR006143">
    <property type="entry name" value="RND_pump_MFP"/>
</dbReference>
<protein>
    <submittedName>
        <fullName evidence="5">Efflux RND transporter periplasmic adaptor subunit</fullName>
    </submittedName>
</protein>
<evidence type="ECO:0000259" key="4">
    <source>
        <dbReference type="Pfam" id="PF25989"/>
    </source>
</evidence>
<dbReference type="Gene3D" id="2.40.50.100">
    <property type="match status" value="1"/>
</dbReference>
<dbReference type="Proteomes" id="UP000808146">
    <property type="component" value="Unassembled WGS sequence"/>
</dbReference>
<dbReference type="PROSITE" id="PS51257">
    <property type="entry name" value="PROKAR_LIPOPROTEIN"/>
    <property type="match status" value="1"/>
</dbReference>
<dbReference type="PANTHER" id="PTHR30469:SF15">
    <property type="entry name" value="HLYD FAMILY OF SECRETION PROTEINS"/>
    <property type="match status" value="1"/>
</dbReference>
<dbReference type="Pfam" id="PF25917">
    <property type="entry name" value="BSH_RND"/>
    <property type="match status" value="1"/>
</dbReference>
<dbReference type="EMBL" id="JADKBR010000005">
    <property type="protein sequence ID" value="MBK8890190.1"/>
    <property type="molecule type" value="Genomic_DNA"/>
</dbReference>
<dbReference type="NCBIfam" id="TIGR01730">
    <property type="entry name" value="RND_mfp"/>
    <property type="match status" value="1"/>
</dbReference>
<dbReference type="InterPro" id="IPR058625">
    <property type="entry name" value="MdtA-like_BSH"/>
</dbReference>
<accession>A0A9D7LQH5</accession>
<gene>
    <name evidence="5" type="ORF">IPN75_07185</name>
</gene>
<dbReference type="GO" id="GO:1990281">
    <property type="term" value="C:efflux pump complex"/>
    <property type="evidence" value="ECO:0007669"/>
    <property type="project" value="TreeGrafter"/>
</dbReference>
<name>A0A9D7LQH5_9RHOO</name>